<dbReference type="OrthoDB" id="2625323at2"/>
<dbReference type="KEGG" id="pace:A6070_07515"/>
<evidence type="ECO:0000259" key="1">
    <source>
        <dbReference type="PROSITE" id="PS50075"/>
    </source>
</evidence>
<dbReference type="SUPFAM" id="SSF47336">
    <property type="entry name" value="ACP-like"/>
    <property type="match status" value="1"/>
</dbReference>
<protein>
    <submittedName>
        <fullName evidence="2">Acyl carrier protein</fullName>
    </submittedName>
</protein>
<dbReference type="EMBL" id="CP015518">
    <property type="protein sequence ID" value="APG26365.1"/>
    <property type="molecule type" value="Genomic_DNA"/>
</dbReference>
<dbReference type="Proteomes" id="UP000182264">
    <property type="component" value="Chromosome"/>
</dbReference>
<evidence type="ECO:0000313" key="2">
    <source>
        <dbReference type="EMBL" id="APG26365.1"/>
    </source>
</evidence>
<name>A0A1L3GKF4_SYNAC</name>
<sequence>MSDASNLVRKYIVENFMFGDDAGLDDMTSLQASGIIDSTGILELVTFLEERFSIAISDEELIPQNLDSIHNVVCFLNGKCPLRNIL</sequence>
<gene>
    <name evidence="2" type="ORF">A7E75_13480</name>
</gene>
<dbReference type="PROSITE" id="PS50075">
    <property type="entry name" value="CARRIER"/>
    <property type="match status" value="1"/>
</dbReference>
<reference evidence="2 3" key="1">
    <citation type="journal article" date="2017" name="Genome Announc.">
        <title>Complete Genome Sequences of Two Acetylene-Fermenting Pelobacter acetylenicus Strains.</title>
        <authorList>
            <person name="Sutton J.M."/>
            <person name="Baesman S.M."/>
            <person name="Fierst J.L."/>
            <person name="Poret-Peterson A.T."/>
            <person name="Oremland R.S."/>
            <person name="Dunlap D.S."/>
            <person name="Akob D.M."/>
        </authorList>
    </citation>
    <scope>NUCLEOTIDE SEQUENCE [LARGE SCALE GENOMIC DNA]</scope>
    <source>
        <strain evidence="2 3">DSM 3247</strain>
    </source>
</reference>
<organism evidence="2 3">
    <name type="scientific">Syntrophotalea acetylenica</name>
    <name type="common">Pelobacter acetylenicus</name>
    <dbReference type="NCBI Taxonomy" id="29542"/>
    <lineage>
        <taxon>Bacteria</taxon>
        <taxon>Pseudomonadati</taxon>
        <taxon>Thermodesulfobacteriota</taxon>
        <taxon>Desulfuromonadia</taxon>
        <taxon>Desulfuromonadales</taxon>
        <taxon>Syntrophotaleaceae</taxon>
        <taxon>Syntrophotalea</taxon>
    </lineage>
</organism>
<dbReference type="InterPro" id="IPR036736">
    <property type="entry name" value="ACP-like_sf"/>
</dbReference>
<dbReference type="InterPro" id="IPR009081">
    <property type="entry name" value="PP-bd_ACP"/>
</dbReference>
<dbReference type="STRING" id="29542.A6070_07515"/>
<dbReference type="Gene3D" id="1.10.1200.10">
    <property type="entry name" value="ACP-like"/>
    <property type="match status" value="1"/>
</dbReference>
<dbReference type="AlphaFoldDB" id="A0A1L3GKF4"/>
<feature type="domain" description="Carrier" evidence="1">
    <location>
        <begin position="2"/>
        <end position="80"/>
    </location>
</feature>
<accession>A0A1L3GKF4</accession>
<evidence type="ECO:0000313" key="3">
    <source>
        <dbReference type="Proteomes" id="UP000182264"/>
    </source>
</evidence>
<keyword evidence="3" id="KW-1185">Reference proteome</keyword>
<proteinExistence type="predicted"/>